<dbReference type="Proteomes" id="UP000177912">
    <property type="component" value="Unassembled WGS sequence"/>
</dbReference>
<sequence>MPSTKGRRRKIQLAVAPNTRSKQGVYNMVTTANLICPARLEGKETGQNLFQNPLYDCNRRNQDPSRYLVPPALPGESRQLLNTSLDKDFVKQIKRRAPSLYSSLPCGRGLGRGSEQGSSYKLLSFR</sequence>
<dbReference type="AlphaFoldDB" id="A0A1F5NR06"/>
<organism evidence="1 2">
    <name type="scientific">Candidatus Doudnabacteria bacterium RIFCSPHIGHO2_01_FULL_43_23</name>
    <dbReference type="NCBI Taxonomy" id="1817822"/>
    <lineage>
        <taxon>Bacteria</taxon>
        <taxon>Candidatus Doudnaibacteriota</taxon>
    </lineage>
</organism>
<dbReference type="STRING" id="1817822.A2826_01010"/>
<gene>
    <name evidence="1" type="ORF">A2826_01010</name>
</gene>
<proteinExistence type="predicted"/>
<evidence type="ECO:0000313" key="1">
    <source>
        <dbReference type="EMBL" id="OGE80048.1"/>
    </source>
</evidence>
<comment type="caution">
    <text evidence="1">The sequence shown here is derived from an EMBL/GenBank/DDBJ whole genome shotgun (WGS) entry which is preliminary data.</text>
</comment>
<accession>A0A1F5NR06</accession>
<name>A0A1F5NR06_9BACT</name>
<dbReference type="EMBL" id="MFEI01000042">
    <property type="protein sequence ID" value="OGE80048.1"/>
    <property type="molecule type" value="Genomic_DNA"/>
</dbReference>
<protein>
    <submittedName>
        <fullName evidence="1">Uncharacterized protein</fullName>
    </submittedName>
</protein>
<evidence type="ECO:0000313" key="2">
    <source>
        <dbReference type="Proteomes" id="UP000177912"/>
    </source>
</evidence>
<reference evidence="1 2" key="1">
    <citation type="journal article" date="2016" name="Nat. Commun.">
        <title>Thousands of microbial genomes shed light on interconnected biogeochemical processes in an aquifer system.</title>
        <authorList>
            <person name="Anantharaman K."/>
            <person name="Brown C.T."/>
            <person name="Hug L.A."/>
            <person name="Sharon I."/>
            <person name="Castelle C.J."/>
            <person name="Probst A.J."/>
            <person name="Thomas B.C."/>
            <person name="Singh A."/>
            <person name="Wilkins M.J."/>
            <person name="Karaoz U."/>
            <person name="Brodie E.L."/>
            <person name="Williams K.H."/>
            <person name="Hubbard S.S."/>
            <person name="Banfield J.F."/>
        </authorList>
    </citation>
    <scope>NUCLEOTIDE SEQUENCE [LARGE SCALE GENOMIC DNA]</scope>
</reference>